<feature type="transmembrane region" description="Helical" evidence="1">
    <location>
        <begin position="6"/>
        <end position="21"/>
    </location>
</feature>
<keyword evidence="1" id="KW-0472">Membrane</keyword>
<keyword evidence="3" id="KW-1185">Reference proteome</keyword>
<keyword evidence="1" id="KW-0812">Transmembrane</keyword>
<organism evidence="2 3">
    <name type="scientific">Heyndrickxia oleronia</name>
    <dbReference type="NCBI Taxonomy" id="38875"/>
    <lineage>
        <taxon>Bacteria</taxon>
        <taxon>Bacillati</taxon>
        <taxon>Bacillota</taxon>
        <taxon>Bacilli</taxon>
        <taxon>Bacillales</taxon>
        <taxon>Bacillaceae</taxon>
        <taxon>Heyndrickxia</taxon>
    </lineage>
</organism>
<evidence type="ECO:0000313" key="2">
    <source>
        <dbReference type="EMBL" id="OOP70137.1"/>
    </source>
</evidence>
<dbReference type="AlphaFoldDB" id="A0A8E2IC30"/>
<sequence>MRWGAFSITTLIVLVIIVFQKSQLKKKPKKDKFAIFILLFIGWMLSMFDLSNMSGPITWVTAIFRPIGQFMEE</sequence>
<keyword evidence="1" id="KW-1133">Transmembrane helix</keyword>
<comment type="caution">
    <text evidence="2">The sequence shown here is derived from an EMBL/GenBank/DDBJ whole genome shotgun (WGS) entry which is preliminary data.</text>
</comment>
<protein>
    <submittedName>
        <fullName evidence="2">Uncharacterized protein</fullName>
    </submittedName>
</protein>
<evidence type="ECO:0000256" key="1">
    <source>
        <dbReference type="SAM" id="Phobius"/>
    </source>
</evidence>
<gene>
    <name evidence="2" type="ORF">BWZ43_01425</name>
</gene>
<accession>A0A8E2IC30</accession>
<evidence type="ECO:0000313" key="3">
    <source>
        <dbReference type="Proteomes" id="UP000189761"/>
    </source>
</evidence>
<dbReference type="EMBL" id="MTLA01000013">
    <property type="protein sequence ID" value="OOP70137.1"/>
    <property type="molecule type" value="Genomic_DNA"/>
</dbReference>
<dbReference type="Proteomes" id="UP000189761">
    <property type="component" value="Unassembled WGS sequence"/>
</dbReference>
<reference evidence="2 3" key="1">
    <citation type="submission" date="2017-01" db="EMBL/GenBank/DDBJ databases">
        <title>Draft genome sequence of Bacillus oleronius.</title>
        <authorList>
            <person name="Allam M."/>
        </authorList>
    </citation>
    <scope>NUCLEOTIDE SEQUENCE [LARGE SCALE GENOMIC DNA]</scope>
    <source>
        <strain evidence="2 3">DSM 9356</strain>
    </source>
</reference>
<name>A0A8E2IC30_9BACI</name>
<feature type="transmembrane region" description="Helical" evidence="1">
    <location>
        <begin position="33"/>
        <end position="50"/>
    </location>
</feature>
<proteinExistence type="predicted"/>